<evidence type="ECO:0000259" key="2">
    <source>
        <dbReference type="PROSITE" id="PS52001"/>
    </source>
</evidence>
<feature type="domain" description="AD" evidence="2">
    <location>
        <begin position="107"/>
        <end position="206"/>
    </location>
</feature>
<dbReference type="AlphaFoldDB" id="A0A9N8HMC8"/>
<dbReference type="InterPro" id="IPR047574">
    <property type="entry name" value="AD"/>
</dbReference>
<organism evidence="3 4">
    <name type="scientific">Seminavis robusta</name>
    <dbReference type="NCBI Taxonomy" id="568900"/>
    <lineage>
        <taxon>Eukaryota</taxon>
        <taxon>Sar</taxon>
        <taxon>Stramenopiles</taxon>
        <taxon>Ochrophyta</taxon>
        <taxon>Bacillariophyta</taxon>
        <taxon>Bacillariophyceae</taxon>
        <taxon>Bacillariophycidae</taxon>
        <taxon>Naviculales</taxon>
        <taxon>Naviculaceae</taxon>
        <taxon>Seminavis</taxon>
    </lineage>
</organism>
<dbReference type="Proteomes" id="UP001153069">
    <property type="component" value="Unassembled WGS sequence"/>
</dbReference>
<dbReference type="PROSITE" id="PS52001">
    <property type="entry name" value="AD"/>
    <property type="match status" value="1"/>
</dbReference>
<evidence type="ECO:0000313" key="4">
    <source>
        <dbReference type="Proteomes" id="UP001153069"/>
    </source>
</evidence>
<dbReference type="PANTHER" id="PTHR13542">
    <property type="entry name" value="LSM12 HOMOLOG"/>
    <property type="match status" value="1"/>
</dbReference>
<dbReference type="Pfam" id="PF09793">
    <property type="entry name" value="AD"/>
    <property type="match status" value="1"/>
</dbReference>
<protein>
    <recommendedName>
        <fullName evidence="2">AD domain-containing protein</fullName>
    </recommendedName>
</protein>
<dbReference type="InterPro" id="IPR039683">
    <property type="entry name" value="Lsm12-like"/>
</dbReference>
<dbReference type="InterPro" id="IPR019181">
    <property type="entry name" value="LSM12_ABD"/>
</dbReference>
<comment type="caution">
    <text evidence="3">The sequence shown here is derived from an EMBL/GenBank/DDBJ whole genome shotgun (WGS) entry which is preliminary data.</text>
</comment>
<keyword evidence="4" id="KW-1185">Reference proteome</keyword>
<dbReference type="OrthoDB" id="1057137at2759"/>
<dbReference type="EMBL" id="CAICTM010000734">
    <property type="protein sequence ID" value="CAB9515743.1"/>
    <property type="molecule type" value="Genomic_DNA"/>
</dbReference>
<evidence type="ECO:0000313" key="3">
    <source>
        <dbReference type="EMBL" id="CAB9515743.1"/>
    </source>
</evidence>
<name>A0A9N8HMC8_9STRA</name>
<accession>A0A9N8HMC8</accession>
<dbReference type="SMART" id="SM00995">
    <property type="entry name" value="AD"/>
    <property type="match status" value="1"/>
</dbReference>
<proteinExistence type="predicted"/>
<sequence>MASTTKARKGGPNSNNSAKGTTLLSVRYPVNSSWEFTLPNDEIAAGTVYCTDETSQLIVLQKSLVHTTLTFEVRMVQVLSIKGEKLISSSAENSANKGDASLSKPLPVIERKLLDDREKRAIRLAEESFRHINQNATPQGQAIFDRLLKACNEVTWEGKSILVLGQIQVDPPYAQENCKVISKGSGAEGSLDRVKKIVAAAASGGF</sequence>
<evidence type="ECO:0000256" key="1">
    <source>
        <dbReference type="SAM" id="MobiDB-lite"/>
    </source>
</evidence>
<reference evidence="3" key="1">
    <citation type="submission" date="2020-06" db="EMBL/GenBank/DDBJ databases">
        <authorList>
            <consortium name="Plant Systems Biology data submission"/>
        </authorList>
    </citation>
    <scope>NUCLEOTIDE SEQUENCE</scope>
    <source>
        <strain evidence="3">D6</strain>
    </source>
</reference>
<gene>
    <name evidence="3" type="ORF">SEMRO_735_G194880.1</name>
</gene>
<feature type="region of interest" description="Disordered" evidence="1">
    <location>
        <begin position="1"/>
        <end position="20"/>
    </location>
</feature>